<keyword evidence="6 8" id="KW-0119">Carbohydrate metabolism</keyword>
<accession>A0A919JJF8</accession>
<evidence type="ECO:0000256" key="7">
    <source>
        <dbReference type="ARBA" id="ARBA00024331"/>
    </source>
</evidence>
<comment type="pathway">
    <text evidence="7">Carbohydrate biosynthesis.</text>
</comment>
<dbReference type="Gene3D" id="3.30.540.10">
    <property type="entry name" value="Fructose-1,6-Bisphosphatase, subunit A, domain 1"/>
    <property type="match status" value="1"/>
</dbReference>
<dbReference type="GO" id="GO:0006000">
    <property type="term" value="P:fructose metabolic process"/>
    <property type="evidence" value="ECO:0007669"/>
    <property type="project" value="TreeGrafter"/>
</dbReference>
<dbReference type="PANTHER" id="PTHR11556">
    <property type="entry name" value="FRUCTOSE-1,6-BISPHOSPHATASE-RELATED"/>
    <property type="match status" value="1"/>
</dbReference>
<evidence type="ECO:0000256" key="4">
    <source>
        <dbReference type="ARBA" id="ARBA00022567"/>
    </source>
</evidence>
<dbReference type="GO" id="GO:0030388">
    <property type="term" value="P:fructose 1,6-bisphosphate metabolic process"/>
    <property type="evidence" value="ECO:0007669"/>
    <property type="project" value="TreeGrafter"/>
</dbReference>
<dbReference type="SUPFAM" id="SSF56655">
    <property type="entry name" value="Carbohydrate phosphatase"/>
    <property type="match status" value="1"/>
</dbReference>
<dbReference type="Pfam" id="PF18913">
    <property type="entry name" value="FBPase_C"/>
    <property type="match status" value="1"/>
</dbReference>
<feature type="domain" description="Fructose-1-6-bisphosphatase class I N-terminal" evidence="10">
    <location>
        <begin position="92"/>
        <end position="167"/>
    </location>
</feature>
<sequence>MAVPQAPLAPTLTGDLAAYGRCSRPARAAADVVARLAAAGAELAGRIAALNTEPCVLEPWARARYRDGLAGADVAVAGMAGEAAPVPLTRGGSVVMTLVAVDEPANLAMNAPVGTIFSVLPVTDAVGGGLLQPGRRQLAAGIILFGPATVLALTFGQGTDVYVLGPDGFVSTRRGLVLPPEPALYAINAANARHWHRGIRSYVADLVSGSSGPRQRDFSMRWLASLAAETYGILTRGGIYLYPAESRVQHGYGRMRLVYEANPVAQLCEQAGGAASDGHTPILDLVPAALHQRTPLVFGSRAKVERVHRYLAGAPARHEDSPLFAHRGLFRS</sequence>
<dbReference type="AlphaFoldDB" id="A0A919JJF8"/>
<proteinExistence type="inferred from homology"/>
<dbReference type="GO" id="GO:0006094">
    <property type="term" value="P:gluconeogenesis"/>
    <property type="evidence" value="ECO:0007669"/>
    <property type="project" value="UniProtKB-UniRule"/>
</dbReference>
<comment type="caution">
    <text evidence="12">The sequence shown here is derived from an EMBL/GenBank/DDBJ whole genome shotgun (WGS) entry which is preliminary data.</text>
</comment>
<evidence type="ECO:0000256" key="3">
    <source>
        <dbReference type="ARBA" id="ARBA00022490"/>
    </source>
</evidence>
<evidence type="ECO:0000259" key="11">
    <source>
        <dbReference type="Pfam" id="PF18913"/>
    </source>
</evidence>
<evidence type="ECO:0000256" key="9">
    <source>
        <dbReference type="RuleBase" id="RU000508"/>
    </source>
</evidence>
<feature type="binding site" evidence="8">
    <location>
        <position position="188"/>
    </location>
    <ligand>
        <name>substrate</name>
    </ligand>
</feature>
<keyword evidence="4" id="KW-0113">Calvin cycle</keyword>
<dbReference type="PRINTS" id="PR00115">
    <property type="entry name" value="F16BPHPHTASE"/>
</dbReference>
<comment type="subcellular location">
    <subcellularLocation>
        <location evidence="8">Cytoplasm</location>
    </subcellularLocation>
</comment>
<evidence type="ECO:0000256" key="6">
    <source>
        <dbReference type="ARBA" id="ARBA00023277"/>
    </source>
</evidence>
<feature type="domain" description="Fructose-1-6-bisphosphatase class 1 C-terminal" evidence="11">
    <location>
        <begin position="179"/>
        <end position="311"/>
    </location>
</feature>
<evidence type="ECO:0000256" key="8">
    <source>
        <dbReference type="HAMAP-Rule" id="MF_01855"/>
    </source>
</evidence>
<evidence type="ECO:0000256" key="5">
    <source>
        <dbReference type="ARBA" id="ARBA00022801"/>
    </source>
</evidence>
<dbReference type="GO" id="GO:0042132">
    <property type="term" value="F:fructose 1,6-bisphosphate 1-phosphatase activity"/>
    <property type="evidence" value="ECO:0007669"/>
    <property type="project" value="UniProtKB-UniRule"/>
</dbReference>
<keyword evidence="13" id="KW-1185">Reference proteome</keyword>
<reference evidence="12" key="1">
    <citation type="submission" date="2021-01" db="EMBL/GenBank/DDBJ databases">
        <title>Whole genome shotgun sequence of Actinoplanes nipponensis NBRC 14063.</title>
        <authorList>
            <person name="Komaki H."/>
            <person name="Tamura T."/>
        </authorList>
    </citation>
    <scope>NUCLEOTIDE SEQUENCE</scope>
    <source>
        <strain evidence="12">NBRC 14063</strain>
    </source>
</reference>
<dbReference type="GO" id="GO:0005829">
    <property type="term" value="C:cytosol"/>
    <property type="evidence" value="ECO:0007669"/>
    <property type="project" value="TreeGrafter"/>
</dbReference>
<comment type="subunit">
    <text evidence="8">Homotetramer.</text>
</comment>
<dbReference type="Pfam" id="PF00316">
    <property type="entry name" value="FBPase"/>
    <property type="match status" value="1"/>
</dbReference>
<gene>
    <name evidence="8" type="primary">fbp</name>
    <name evidence="12" type="ORF">Ani05nite_52050</name>
</gene>
<dbReference type="InterPro" id="IPR000146">
    <property type="entry name" value="FBPase_class-1"/>
</dbReference>
<comment type="caution">
    <text evidence="8">Lacks conserved residue(s) required for the propagation of feature annotation.</text>
</comment>
<feature type="binding site" evidence="8">
    <location>
        <begin position="240"/>
        <end position="242"/>
    </location>
    <ligand>
        <name>substrate</name>
    </ligand>
</feature>
<evidence type="ECO:0000256" key="1">
    <source>
        <dbReference type="ARBA" id="ARBA00001273"/>
    </source>
</evidence>
<evidence type="ECO:0000313" key="13">
    <source>
        <dbReference type="Proteomes" id="UP000647172"/>
    </source>
</evidence>
<dbReference type="GO" id="GO:0006002">
    <property type="term" value="P:fructose 6-phosphate metabolic process"/>
    <property type="evidence" value="ECO:0007669"/>
    <property type="project" value="TreeGrafter"/>
</dbReference>
<dbReference type="GO" id="GO:0005986">
    <property type="term" value="P:sucrose biosynthetic process"/>
    <property type="evidence" value="ECO:0007669"/>
    <property type="project" value="TreeGrafter"/>
</dbReference>
<comment type="similarity">
    <text evidence="2 8 9">Belongs to the FBPase class 1 family.</text>
</comment>
<comment type="catalytic activity">
    <reaction evidence="1 8">
        <text>beta-D-fructose 1,6-bisphosphate + H2O = beta-D-fructose 6-phosphate + phosphate</text>
        <dbReference type="Rhea" id="RHEA:11064"/>
        <dbReference type="ChEBI" id="CHEBI:15377"/>
        <dbReference type="ChEBI" id="CHEBI:32966"/>
        <dbReference type="ChEBI" id="CHEBI:43474"/>
        <dbReference type="ChEBI" id="CHEBI:57634"/>
        <dbReference type="EC" id="3.1.3.11"/>
    </reaction>
</comment>
<evidence type="ECO:0000256" key="2">
    <source>
        <dbReference type="ARBA" id="ARBA00010941"/>
    </source>
</evidence>
<dbReference type="EC" id="3.1.3.11" evidence="8"/>
<dbReference type="InterPro" id="IPR028343">
    <property type="entry name" value="FBPtase"/>
</dbReference>
<dbReference type="Proteomes" id="UP000647172">
    <property type="component" value="Unassembled WGS sequence"/>
</dbReference>
<name>A0A919JJF8_9ACTN</name>
<evidence type="ECO:0000313" key="12">
    <source>
        <dbReference type="EMBL" id="GIE51671.1"/>
    </source>
</evidence>
<dbReference type="Gene3D" id="3.40.190.80">
    <property type="match status" value="1"/>
</dbReference>
<keyword evidence="3 8" id="KW-0963">Cytoplasm</keyword>
<dbReference type="EMBL" id="BOMQ01000061">
    <property type="protein sequence ID" value="GIE51671.1"/>
    <property type="molecule type" value="Genomic_DNA"/>
</dbReference>
<dbReference type="InterPro" id="IPR044015">
    <property type="entry name" value="FBPase_C_dom"/>
</dbReference>
<protein>
    <recommendedName>
        <fullName evidence="8">Fructose-1,6-bisphosphatase class 1</fullName>
        <shortName evidence="8">FBPase class 1</shortName>
        <ecNumber evidence="8">3.1.3.11</ecNumber>
    </recommendedName>
    <alternativeName>
        <fullName evidence="8">D-fructose-1,6-bisphosphate 1-phosphohydrolase class 1</fullName>
    </alternativeName>
</protein>
<dbReference type="PANTHER" id="PTHR11556:SF35">
    <property type="entry name" value="SEDOHEPTULOSE-1,7-BISPHOSPHATASE, CHLOROPLASTIC"/>
    <property type="match status" value="1"/>
</dbReference>
<dbReference type="InterPro" id="IPR033391">
    <property type="entry name" value="FBPase_N"/>
</dbReference>
<dbReference type="RefSeq" id="WP_203772420.1">
    <property type="nucleotide sequence ID" value="NZ_BAAAYJ010000097.1"/>
</dbReference>
<evidence type="ECO:0000259" key="10">
    <source>
        <dbReference type="Pfam" id="PF00316"/>
    </source>
</evidence>
<dbReference type="GO" id="GO:0019253">
    <property type="term" value="P:reductive pentose-phosphate cycle"/>
    <property type="evidence" value="ECO:0007669"/>
    <property type="project" value="UniProtKB-KW"/>
</dbReference>
<dbReference type="HAMAP" id="MF_01855">
    <property type="entry name" value="FBPase_class1"/>
    <property type="match status" value="1"/>
</dbReference>
<keyword evidence="5 8" id="KW-0378">Hydrolase</keyword>
<organism evidence="12 13">
    <name type="scientific">Actinoplanes nipponensis</name>
    <dbReference type="NCBI Taxonomy" id="135950"/>
    <lineage>
        <taxon>Bacteria</taxon>
        <taxon>Bacillati</taxon>
        <taxon>Actinomycetota</taxon>
        <taxon>Actinomycetes</taxon>
        <taxon>Micromonosporales</taxon>
        <taxon>Micromonosporaceae</taxon>
        <taxon>Actinoplanes</taxon>
    </lineage>
</organism>